<dbReference type="GO" id="GO:0007020">
    <property type="term" value="P:microtubule nucleation"/>
    <property type="evidence" value="ECO:0007669"/>
    <property type="project" value="InterPro"/>
</dbReference>
<evidence type="ECO:0008006" key="12">
    <source>
        <dbReference type="Google" id="ProtNLM"/>
    </source>
</evidence>
<dbReference type="InterPro" id="IPR040457">
    <property type="entry name" value="GCP_C"/>
</dbReference>
<sequence length="1397" mass="163366">MESDNSLGIFDLISSLCEKFSQDPSRVKLLRSKCYEVLLRKRTPVIKKKFRDLSTEDPVCNLLAWRYVLSHHYKLVKCSELIAAYHDFIYDSYKNDNKLDTYHNILKFLLSLRDIPSIEDDQMDLSLLPNLGPCPDFHQLFKLSKSMACHSINYLDSPFYFKPKKKTSFNGFNIKQTCSCSSSSNTTNSKQVTENIESNEERNASLQDYDCKDIWEIAATEKYSWRRNWENYGLPEPEKEPIFLSELGDLSSLWIDNLHSIYLPKLFKEGIVFRPDIKCKKDFIRDLKYLLIGLASQSFTYNDFGELVLIPEITLEGITEDTLEVYSKDFTLGGTCYKALYEISIPDLHTNKYRCSGFIFAELCESLNKYLRFYRTAIMSMSDSINLLDFTEKTSHLRKQIITLASICKVGPYKESEEIPHGVDLLNYLYQKITEVIDRKIILVLYSILYPCCQIYFGRFILQWILDGSINDPHDEFFIKTNYKYISTKGRTYWTRSFVIREEKIPDFLSELKENILLCGKMMNLLKQCNPFSKLCIFLMGKKPQIISCCITRNQLILLQQSAQTYYLEAVEACGPKISLPFFIQKDKQLNEGLLDYIYSKRAATLHRIEVERQKSALEEREKKLEERAMLKEQYDMALQQKQFNILQDIEREIKIIENSIQIEEKRQRLIQQEAKDMVEYYEELFRISDSRREKIEKHIENLNSCQLDPVPSQQLKMPEGSNEEITNETLLKDPESNQSEDDPNLEVNTCQNVHIENVVENSEIHSSQSLDELNANIVQAKETIRDNEVDSGNNNMLASVSSENNNYKQTLENFEIAKKNKRRVMNEEMGMAFGDTVTSNPQVKMKLDTTQLTDAQKNKLKVMSSEFDIKMKPREIIEKELTVLDVNKYRMMTSTIFEYEKKNVEENVDNDNIRVSKNINKNQTEHKKNYLNKIEVPESKLKKSTSLSLNFNFKKDPENFLEVDKSMPMSVDSTPLSEITNISTPASRLVFGEEKVNFGSFPTTACTEMTDDGGFKFNDSYNIPESSNFEIEKPVFSKVFSSEDVKNIKPMCLKMFLSESLSYSLATQSRLVSSELLKYFLIDLKYLQHLKNLKYYFFLQDGEFGRTVTETLFQKLYNVKFPMQLMNCRVLSYIIHAALEDTGRSVGLENLSFKINSVPDTFNLGDVDVLSCLSLTYKVDWPLNILLPCDAVAKYNDVFKFLLKIYRMNWILKKMFGNLRMLAKETGVKQQYLMMSVHYRRIHLFRYVMLHFVQTLQNYITGEVFQTHWVHLEKNLETVTNLDELYDAHTCYLKNILFMCLLNQRSAPLKKVFEKIFTVILKFYDHLRSKKWTCKEGTFIHPSYSKLETIFENFNELVLYLFKVGKKVVKNGYQPHFQHFLNSLNTNNYYSKEFSF</sequence>
<dbReference type="PANTHER" id="PTHR19302:SF70">
    <property type="entry name" value="GAMMA-TUBULIN COMPLEX COMPONENT 6"/>
    <property type="match status" value="1"/>
</dbReference>
<keyword evidence="4" id="KW-0493">Microtubule</keyword>
<evidence type="ECO:0000313" key="11">
    <source>
        <dbReference type="Proteomes" id="UP001431783"/>
    </source>
</evidence>
<evidence type="ECO:0000256" key="1">
    <source>
        <dbReference type="ARBA" id="ARBA00004245"/>
    </source>
</evidence>
<dbReference type="GO" id="GO:0031122">
    <property type="term" value="P:cytoplasmic microtubule organization"/>
    <property type="evidence" value="ECO:0007669"/>
    <property type="project" value="TreeGrafter"/>
</dbReference>
<evidence type="ECO:0000313" key="10">
    <source>
        <dbReference type="EMBL" id="KAK9887922.1"/>
    </source>
</evidence>
<evidence type="ECO:0000256" key="6">
    <source>
        <dbReference type="SAM" id="Coils"/>
    </source>
</evidence>
<comment type="subcellular location">
    <subcellularLocation>
        <location evidence="1">Cytoplasm</location>
        <location evidence="1">Cytoskeleton</location>
    </subcellularLocation>
</comment>
<dbReference type="InterPro" id="IPR041470">
    <property type="entry name" value="GCP_N"/>
</dbReference>
<dbReference type="GO" id="GO:0000922">
    <property type="term" value="C:spindle pole"/>
    <property type="evidence" value="ECO:0007669"/>
    <property type="project" value="InterPro"/>
</dbReference>
<dbReference type="GO" id="GO:0051011">
    <property type="term" value="F:microtubule minus-end binding"/>
    <property type="evidence" value="ECO:0007669"/>
    <property type="project" value="TreeGrafter"/>
</dbReference>
<dbReference type="GO" id="GO:0043015">
    <property type="term" value="F:gamma-tubulin binding"/>
    <property type="evidence" value="ECO:0007669"/>
    <property type="project" value="InterPro"/>
</dbReference>
<feature type="domain" description="Gamma tubulin complex component C-terminal" evidence="8">
    <location>
        <begin position="1088"/>
        <end position="1391"/>
    </location>
</feature>
<feature type="region of interest" description="Disordered" evidence="7">
    <location>
        <begin position="709"/>
        <end position="746"/>
    </location>
</feature>
<dbReference type="GO" id="GO:0000930">
    <property type="term" value="C:gamma-tubulin complex"/>
    <property type="evidence" value="ECO:0007669"/>
    <property type="project" value="TreeGrafter"/>
</dbReference>
<dbReference type="Pfam" id="PF17681">
    <property type="entry name" value="GCP_N_terminal"/>
    <property type="match status" value="1"/>
</dbReference>
<keyword evidence="6" id="KW-0175">Coiled coil</keyword>
<evidence type="ECO:0000256" key="3">
    <source>
        <dbReference type="ARBA" id="ARBA00022490"/>
    </source>
</evidence>
<feature type="coiled-coil region" evidence="6">
    <location>
        <begin position="608"/>
        <end position="667"/>
    </location>
</feature>
<dbReference type="GO" id="GO:0051225">
    <property type="term" value="P:spindle assembly"/>
    <property type="evidence" value="ECO:0007669"/>
    <property type="project" value="TreeGrafter"/>
</dbReference>
<dbReference type="GO" id="GO:0000278">
    <property type="term" value="P:mitotic cell cycle"/>
    <property type="evidence" value="ECO:0007669"/>
    <property type="project" value="TreeGrafter"/>
</dbReference>
<dbReference type="GO" id="GO:0005874">
    <property type="term" value="C:microtubule"/>
    <property type="evidence" value="ECO:0007669"/>
    <property type="project" value="UniProtKB-KW"/>
</dbReference>
<evidence type="ECO:0000259" key="8">
    <source>
        <dbReference type="Pfam" id="PF04130"/>
    </source>
</evidence>
<keyword evidence="3" id="KW-0963">Cytoplasm</keyword>
<dbReference type="Pfam" id="PF04130">
    <property type="entry name" value="GCP_C_terminal"/>
    <property type="match status" value="1"/>
</dbReference>
<dbReference type="PANTHER" id="PTHR19302">
    <property type="entry name" value="GAMMA TUBULIN COMPLEX PROTEIN"/>
    <property type="match status" value="1"/>
</dbReference>
<dbReference type="GO" id="GO:0051321">
    <property type="term" value="P:meiotic cell cycle"/>
    <property type="evidence" value="ECO:0007669"/>
    <property type="project" value="TreeGrafter"/>
</dbReference>
<dbReference type="Gene3D" id="1.20.120.1900">
    <property type="entry name" value="Gamma-tubulin complex, C-terminal domain"/>
    <property type="match status" value="1"/>
</dbReference>
<feature type="coiled-coil region" evidence="6">
    <location>
        <begin position="771"/>
        <end position="825"/>
    </location>
</feature>
<proteinExistence type="inferred from homology"/>
<evidence type="ECO:0000256" key="7">
    <source>
        <dbReference type="SAM" id="MobiDB-lite"/>
    </source>
</evidence>
<organism evidence="10 11">
    <name type="scientific">Henosepilachna vigintioctopunctata</name>
    <dbReference type="NCBI Taxonomy" id="420089"/>
    <lineage>
        <taxon>Eukaryota</taxon>
        <taxon>Metazoa</taxon>
        <taxon>Ecdysozoa</taxon>
        <taxon>Arthropoda</taxon>
        <taxon>Hexapoda</taxon>
        <taxon>Insecta</taxon>
        <taxon>Pterygota</taxon>
        <taxon>Neoptera</taxon>
        <taxon>Endopterygota</taxon>
        <taxon>Coleoptera</taxon>
        <taxon>Polyphaga</taxon>
        <taxon>Cucujiformia</taxon>
        <taxon>Coccinelloidea</taxon>
        <taxon>Coccinellidae</taxon>
        <taxon>Epilachninae</taxon>
        <taxon>Epilachnini</taxon>
        <taxon>Henosepilachna</taxon>
    </lineage>
</organism>
<evidence type="ECO:0000259" key="9">
    <source>
        <dbReference type="Pfam" id="PF17681"/>
    </source>
</evidence>
<feature type="domain" description="Gamma tubulin complex component protein N-terminal" evidence="9">
    <location>
        <begin position="284"/>
        <end position="550"/>
    </location>
</feature>
<reference evidence="10 11" key="1">
    <citation type="submission" date="2023-03" db="EMBL/GenBank/DDBJ databases">
        <title>Genome insight into feeding habits of ladybird beetles.</title>
        <authorList>
            <person name="Li H.-S."/>
            <person name="Huang Y.-H."/>
            <person name="Pang H."/>
        </authorList>
    </citation>
    <scope>NUCLEOTIDE SEQUENCE [LARGE SCALE GENOMIC DNA]</scope>
    <source>
        <strain evidence="10">SYSU_2023b</strain>
        <tissue evidence="10">Whole body</tissue>
    </source>
</reference>
<dbReference type="InterPro" id="IPR007259">
    <property type="entry name" value="GCP"/>
</dbReference>
<evidence type="ECO:0000256" key="5">
    <source>
        <dbReference type="ARBA" id="ARBA00023212"/>
    </source>
</evidence>
<dbReference type="InterPro" id="IPR042241">
    <property type="entry name" value="GCP_C_sf"/>
</dbReference>
<keyword evidence="5" id="KW-0206">Cytoskeleton</keyword>
<evidence type="ECO:0000256" key="2">
    <source>
        <dbReference type="ARBA" id="ARBA00010337"/>
    </source>
</evidence>
<name>A0AAW1UWW5_9CUCU</name>
<gene>
    <name evidence="10" type="ORF">WA026_000224</name>
</gene>
<dbReference type="EMBL" id="JARQZJ010000121">
    <property type="protein sequence ID" value="KAK9887922.1"/>
    <property type="molecule type" value="Genomic_DNA"/>
</dbReference>
<protein>
    <recommendedName>
        <fullName evidence="12">Gamma-tubulin complex component 6</fullName>
    </recommendedName>
</protein>
<comment type="similarity">
    <text evidence="2">Belongs to the TUBGCP family.</text>
</comment>
<keyword evidence="11" id="KW-1185">Reference proteome</keyword>
<dbReference type="Proteomes" id="UP001431783">
    <property type="component" value="Unassembled WGS sequence"/>
</dbReference>
<evidence type="ECO:0000256" key="4">
    <source>
        <dbReference type="ARBA" id="ARBA00022701"/>
    </source>
</evidence>
<accession>A0AAW1UWW5</accession>
<comment type="caution">
    <text evidence="10">The sequence shown here is derived from an EMBL/GenBank/DDBJ whole genome shotgun (WGS) entry which is preliminary data.</text>
</comment>